<evidence type="ECO:0000313" key="3">
    <source>
        <dbReference type="EMBL" id="KAF2707306.1"/>
    </source>
</evidence>
<dbReference type="EMBL" id="MU005774">
    <property type="protein sequence ID" value="KAF2707306.1"/>
    <property type="molecule type" value="Genomic_DNA"/>
</dbReference>
<proteinExistence type="predicted"/>
<feature type="compositionally biased region" description="Polar residues" evidence="1">
    <location>
        <begin position="186"/>
        <end position="200"/>
    </location>
</feature>
<dbReference type="Proteomes" id="UP000799428">
    <property type="component" value="Unassembled WGS sequence"/>
</dbReference>
<evidence type="ECO:0000313" key="4">
    <source>
        <dbReference type="Proteomes" id="UP000799428"/>
    </source>
</evidence>
<protein>
    <submittedName>
        <fullName evidence="3">Uncharacterized protein</fullName>
    </submittedName>
</protein>
<keyword evidence="2" id="KW-1133">Transmembrane helix</keyword>
<reference evidence="3" key="1">
    <citation type="journal article" date="2020" name="Stud. Mycol.">
        <title>101 Dothideomycetes genomes: a test case for predicting lifestyles and emergence of pathogens.</title>
        <authorList>
            <person name="Haridas S."/>
            <person name="Albert R."/>
            <person name="Binder M."/>
            <person name="Bloem J."/>
            <person name="Labutti K."/>
            <person name="Salamov A."/>
            <person name="Andreopoulos B."/>
            <person name="Baker S."/>
            <person name="Barry K."/>
            <person name="Bills G."/>
            <person name="Bluhm B."/>
            <person name="Cannon C."/>
            <person name="Castanera R."/>
            <person name="Culley D."/>
            <person name="Daum C."/>
            <person name="Ezra D."/>
            <person name="Gonzalez J."/>
            <person name="Henrissat B."/>
            <person name="Kuo A."/>
            <person name="Liang C."/>
            <person name="Lipzen A."/>
            <person name="Lutzoni F."/>
            <person name="Magnuson J."/>
            <person name="Mondo S."/>
            <person name="Nolan M."/>
            <person name="Ohm R."/>
            <person name="Pangilinan J."/>
            <person name="Park H.-J."/>
            <person name="Ramirez L."/>
            <person name="Alfaro M."/>
            <person name="Sun H."/>
            <person name="Tritt A."/>
            <person name="Yoshinaga Y."/>
            <person name="Zwiers L.-H."/>
            <person name="Turgeon B."/>
            <person name="Goodwin S."/>
            <person name="Spatafora J."/>
            <person name="Crous P."/>
            <person name="Grigoriev I."/>
        </authorList>
    </citation>
    <scope>NUCLEOTIDE SEQUENCE</scope>
    <source>
        <strain evidence="3">CBS 279.74</strain>
    </source>
</reference>
<name>A0A6G1K361_9PLEO</name>
<evidence type="ECO:0000256" key="2">
    <source>
        <dbReference type="SAM" id="Phobius"/>
    </source>
</evidence>
<feature type="region of interest" description="Disordered" evidence="1">
    <location>
        <begin position="322"/>
        <end position="355"/>
    </location>
</feature>
<accession>A0A6G1K361</accession>
<dbReference type="AlphaFoldDB" id="A0A6G1K361"/>
<organism evidence="3 4">
    <name type="scientific">Pleomassaria siparia CBS 279.74</name>
    <dbReference type="NCBI Taxonomy" id="1314801"/>
    <lineage>
        <taxon>Eukaryota</taxon>
        <taxon>Fungi</taxon>
        <taxon>Dikarya</taxon>
        <taxon>Ascomycota</taxon>
        <taxon>Pezizomycotina</taxon>
        <taxon>Dothideomycetes</taxon>
        <taxon>Pleosporomycetidae</taxon>
        <taxon>Pleosporales</taxon>
        <taxon>Pleomassariaceae</taxon>
        <taxon>Pleomassaria</taxon>
    </lineage>
</organism>
<feature type="transmembrane region" description="Helical" evidence="2">
    <location>
        <begin position="146"/>
        <end position="171"/>
    </location>
</feature>
<gene>
    <name evidence="3" type="ORF">K504DRAFT_535823</name>
</gene>
<evidence type="ECO:0000256" key="1">
    <source>
        <dbReference type="SAM" id="MobiDB-lite"/>
    </source>
</evidence>
<sequence length="355" mass="37960">MFSLPASKREEETFPGSCPSGGEWYACSGTSVSNFVGCCSSDPCSTGCSQGNTKAGSFDPTYNVTAPDASCGTASNFYTCNSGTKTFWGCCKTNPCQQQQTCPDGDLVPAFMDRNEQFIAYTGASKTTTSTPSSTPTSEVQSPQTVVIIAGAVGGGLGLAAIVAILIFCLCRRKNRSKYSRVALETSPSDTTPMDNQYSRHASKHSDTLSQYPCPSPFVSPNPNSYPSSSAFGYQFEHNSQHIQELPAELYPSMLKPTSEARRYSELPASTATDLRGSASPSTVSESTADIHITPQTSSNPNRLSELPAEGLWMAELESPRLSPRPQVPLMAESARSVTSSFDETLAGTEQTKRR</sequence>
<feature type="region of interest" description="Disordered" evidence="1">
    <location>
        <begin position="181"/>
        <end position="210"/>
    </location>
</feature>
<keyword evidence="2" id="KW-0812">Transmembrane</keyword>
<keyword evidence="4" id="KW-1185">Reference proteome</keyword>
<dbReference type="OrthoDB" id="3692311at2759"/>
<keyword evidence="2" id="KW-0472">Membrane</keyword>